<comment type="caution">
    <text evidence="1">The sequence shown here is derived from an EMBL/GenBank/DDBJ whole genome shotgun (WGS) entry which is preliminary data.</text>
</comment>
<reference evidence="1 2" key="1">
    <citation type="submission" date="2020-08" db="EMBL/GenBank/DDBJ databases">
        <title>Genomic Encyclopedia of Type Strains, Phase IV (KMG-IV): sequencing the most valuable type-strain genomes for metagenomic binning, comparative biology and taxonomic classification.</title>
        <authorList>
            <person name="Goeker M."/>
        </authorList>
    </citation>
    <scope>NUCLEOTIDE SEQUENCE [LARGE SCALE GENOMIC DNA]</scope>
    <source>
        <strain evidence="1 2">DSM 5391</strain>
    </source>
</reference>
<evidence type="ECO:0008006" key="3">
    <source>
        <dbReference type="Google" id="ProtNLM"/>
    </source>
</evidence>
<accession>A0A7X0LU09</accession>
<dbReference type="Gene3D" id="4.10.280.10">
    <property type="entry name" value="Helix-loop-helix DNA-binding domain"/>
    <property type="match status" value="1"/>
</dbReference>
<sequence length="67" mass="7665">MKQLSMDDRQLIGTALLNYIKLLKEQLNHIGISEGLSSEKTLSLSEELDKYIYLYQCFQKVASKVAL</sequence>
<dbReference type="InterPro" id="IPR036638">
    <property type="entry name" value="HLH_DNA-bd_sf"/>
</dbReference>
<evidence type="ECO:0000313" key="1">
    <source>
        <dbReference type="EMBL" id="MBB6444058.1"/>
    </source>
</evidence>
<keyword evidence="2" id="KW-1185">Reference proteome</keyword>
<dbReference type="GO" id="GO:0043937">
    <property type="term" value="P:regulation of sporulation"/>
    <property type="evidence" value="ECO:0007669"/>
    <property type="project" value="InterPro"/>
</dbReference>
<dbReference type="EMBL" id="JACHGK010000001">
    <property type="protein sequence ID" value="MBB6444058.1"/>
    <property type="molecule type" value="Genomic_DNA"/>
</dbReference>
<dbReference type="SUPFAM" id="SSF140500">
    <property type="entry name" value="BAS1536-like"/>
    <property type="match status" value="1"/>
</dbReference>
<evidence type="ECO:0000313" key="2">
    <source>
        <dbReference type="Proteomes" id="UP000531594"/>
    </source>
</evidence>
<proteinExistence type="predicted"/>
<gene>
    <name evidence="1" type="ORF">HNR53_000646</name>
</gene>
<dbReference type="Pfam" id="PF09388">
    <property type="entry name" value="SpoOE-like"/>
    <property type="match status" value="1"/>
</dbReference>
<dbReference type="AlphaFoldDB" id="A0A7X0LU09"/>
<name>A0A7X0LU09_9BACI</name>
<dbReference type="Proteomes" id="UP000531594">
    <property type="component" value="Unassembled WGS sequence"/>
</dbReference>
<dbReference type="InterPro" id="IPR037208">
    <property type="entry name" value="Spo0E-like_sf"/>
</dbReference>
<protein>
    <recommendedName>
        <fullName evidence="3">Spo0E like sporulation regulatory protein</fullName>
    </recommendedName>
</protein>
<dbReference type="RefSeq" id="WP_184522694.1">
    <property type="nucleotide sequence ID" value="NZ_JACHGK010000001.1"/>
</dbReference>
<organism evidence="1 2">
    <name type="scientific">Bacillus benzoevorans</name>
    <dbReference type="NCBI Taxonomy" id="1456"/>
    <lineage>
        <taxon>Bacteria</taxon>
        <taxon>Bacillati</taxon>
        <taxon>Bacillota</taxon>
        <taxon>Bacilli</taxon>
        <taxon>Bacillales</taxon>
        <taxon>Bacillaceae</taxon>
        <taxon>Bacillus</taxon>
    </lineage>
</organism>
<dbReference type="GO" id="GO:0046983">
    <property type="term" value="F:protein dimerization activity"/>
    <property type="evidence" value="ECO:0007669"/>
    <property type="project" value="InterPro"/>
</dbReference>
<dbReference type="InterPro" id="IPR018540">
    <property type="entry name" value="Spo0E-like"/>
</dbReference>